<comment type="caution">
    <text evidence="1">The sequence shown here is derived from an EMBL/GenBank/DDBJ whole genome shotgun (WGS) entry which is preliminary data.</text>
</comment>
<dbReference type="EMBL" id="JAWDJT010000001">
    <property type="protein sequence ID" value="MDU0369098.1"/>
    <property type="molecule type" value="Genomic_DNA"/>
</dbReference>
<sequence length="171" mass="19123">MTTVKKQGVRKAIPIAWQPTEVETKSFNSDAVIDAYLKGREDGFAHEVSEMERLAVQILKDNATKAAFSTNAVLAFLKENKLAAVDAYLKVSSWDELSVMVLVKHTSFLKPSFKQVYNLVSELETASEQENLALYFTFAPYSKDFNISCLNADGYALRLKQQEKQTGVTAE</sequence>
<accession>A0ABU3TCK5</accession>
<gene>
    <name evidence="1" type="ORF">ROI90_01725</name>
</gene>
<protein>
    <submittedName>
        <fullName evidence="1">Uncharacterized protein</fullName>
    </submittedName>
</protein>
<keyword evidence="2" id="KW-1185">Reference proteome</keyword>
<evidence type="ECO:0000313" key="1">
    <source>
        <dbReference type="EMBL" id="MDU0369098.1"/>
    </source>
</evidence>
<reference evidence="1 2" key="1">
    <citation type="submission" date="2023-10" db="EMBL/GenBank/DDBJ databases">
        <title>Hymenobacter endophyticus sp. nov., an isolate from the leaf tissues of wheat.</title>
        <authorList>
            <person name="Dai Y."/>
        </authorList>
    </citation>
    <scope>NUCLEOTIDE SEQUENCE [LARGE SCALE GENOMIC DNA]</scope>
    <source>
        <strain evidence="1 2">ZK17L-C2</strain>
    </source>
</reference>
<dbReference type="RefSeq" id="WP_315996612.1">
    <property type="nucleotide sequence ID" value="NZ_JAWDJT010000001.1"/>
</dbReference>
<organism evidence="1 2">
    <name type="scientific">Hymenobacter endophyticus</name>
    <dbReference type="NCBI Taxonomy" id="3076335"/>
    <lineage>
        <taxon>Bacteria</taxon>
        <taxon>Pseudomonadati</taxon>
        <taxon>Bacteroidota</taxon>
        <taxon>Cytophagia</taxon>
        <taxon>Cytophagales</taxon>
        <taxon>Hymenobacteraceae</taxon>
        <taxon>Hymenobacter</taxon>
    </lineage>
</organism>
<evidence type="ECO:0000313" key="2">
    <source>
        <dbReference type="Proteomes" id="UP001250698"/>
    </source>
</evidence>
<name>A0ABU3TCK5_9BACT</name>
<proteinExistence type="predicted"/>
<dbReference type="Proteomes" id="UP001250698">
    <property type="component" value="Unassembled WGS sequence"/>
</dbReference>